<dbReference type="InterPro" id="IPR008962">
    <property type="entry name" value="PapD-like_sf"/>
</dbReference>
<keyword evidence="1" id="KW-0732">Signal</keyword>
<feature type="signal peptide" evidence="1">
    <location>
        <begin position="1"/>
        <end position="32"/>
    </location>
</feature>
<protein>
    <recommendedName>
        <fullName evidence="4">Fimbrial protein</fullName>
    </recommendedName>
</protein>
<evidence type="ECO:0000256" key="1">
    <source>
        <dbReference type="SAM" id="SignalP"/>
    </source>
</evidence>
<accession>A0A944E3G4</accession>
<dbReference type="Gene3D" id="2.60.40.10">
    <property type="entry name" value="Immunoglobulins"/>
    <property type="match status" value="1"/>
</dbReference>
<proteinExistence type="predicted"/>
<dbReference type="InterPro" id="IPR013783">
    <property type="entry name" value="Ig-like_fold"/>
</dbReference>
<evidence type="ECO:0000313" key="3">
    <source>
        <dbReference type="Proteomes" id="UP000692896"/>
    </source>
</evidence>
<dbReference type="Gene3D" id="2.60.40.3970">
    <property type="match status" value="1"/>
</dbReference>
<name>A0A944E3G4_PSEFL</name>
<dbReference type="AlphaFoldDB" id="A0A944E3G4"/>
<dbReference type="EMBL" id="JAGGOB010000059">
    <property type="protein sequence ID" value="MBT2331701.1"/>
    <property type="molecule type" value="Genomic_DNA"/>
</dbReference>
<sequence length="251" mass="27013">MDLNQTFTKRWAALSKLALLMLGFGLSSPAAANLVVYPMTSTIGVEQDGIGQIQLHSKSDKVQYIKVSVVQIQRPGTPDEHESPLSPADTLGIVVSPQRTVLAPGASRTVRIIAQAMPSEETVYRVYFEPVAAPQDPATEDDGPEGIQPKIGVNLIWGALVRLLPDDRQMSVGLQQSGDALRNDGNVRIGVLQLGSCTDAKGEKDCVWNDVNRSLYPGSTLPVQASGAKGNLLMRFVTSDDKRPRTLAVLP</sequence>
<feature type="chain" id="PRO_5036829902" description="Fimbrial protein" evidence="1">
    <location>
        <begin position="33"/>
        <end position="251"/>
    </location>
</feature>
<dbReference type="Proteomes" id="UP000692896">
    <property type="component" value="Unassembled WGS sequence"/>
</dbReference>
<evidence type="ECO:0000313" key="2">
    <source>
        <dbReference type="EMBL" id="MBT2331701.1"/>
    </source>
</evidence>
<reference evidence="2" key="1">
    <citation type="submission" date="2021-03" db="EMBL/GenBank/DDBJ databases">
        <title>Genomic analysis provides insights into the functional capacity of soil bacteria communities inhabiting an altitudinal gradient in the Atacama Desert.</title>
        <authorList>
            <person name="Gonzalez M."/>
            <person name="Maldonado J."/>
            <person name="Maza F."/>
            <person name="Hodar C."/>
            <person name="Cortes M."/>
            <person name="Palma R."/>
            <person name="Andreani C."/>
            <person name="Gaete A."/>
            <person name="Vasquez-Dean J."/>
            <person name="Acuna V."/>
            <person name="Aguado M."/>
            <person name="Mandakovic D."/>
            <person name="Latorre M."/>
            <person name="Orellana A."/>
            <person name="Gutierrez R."/>
            <person name="Montecino M."/>
            <person name="Allende M."/>
            <person name="Maass A."/>
            <person name="Cambiazo V."/>
        </authorList>
    </citation>
    <scope>NUCLEOTIDE SEQUENCE</scope>
    <source>
        <strain evidence="2">ISL-25</strain>
    </source>
</reference>
<comment type="caution">
    <text evidence="2">The sequence shown here is derived from an EMBL/GenBank/DDBJ whole genome shotgun (WGS) entry which is preliminary data.</text>
</comment>
<dbReference type="SUPFAM" id="SSF49354">
    <property type="entry name" value="PapD-like"/>
    <property type="match status" value="1"/>
</dbReference>
<gene>
    <name evidence="2" type="ORF">J7E47_23580</name>
</gene>
<organism evidence="2 3">
    <name type="scientific">Pseudomonas fluorescens</name>
    <dbReference type="NCBI Taxonomy" id="294"/>
    <lineage>
        <taxon>Bacteria</taxon>
        <taxon>Pseudomonadati</taxon>
        <taxon>Pseudomonadota</taxon>
        <taxon>Gammaproteobacteria</taxon>
        <taxon>Pseudomonadales</taxon>
        <taxon>Pseudomonadaceae</taxon>
        <taxon>Pseudomonas</taxon>
    </lineage>
</organism>
<dbReference type="RefSeq" id="WP_214918918.1">
    <property type="nucleotide sequence ID" value="NZ_JAGGNX010000028.1"/>
</dbReference>
<evidence type="ECO:0008006" key="4">
    <source>
        <dbReference type="Google" id="ProtNLM"/>
    </source>
</evidence>